<dbReference type="AlphaFoldDB" id="A0A9N7UZX9"/>
<gene>
    <name evidence="2" type="ORF">PLEPLA_LOCUS27389</name>
</gene>
<name>A0A9N7UZX9_PLEPL</name>
<keyword evidence="3" id="KW-1185">Reference proteome</keyword>
<evidence type="ECO:0000256" key="1">
    <source>
        <dbReference type="SAM" id="MobiDB-lite"/>
    </source>
</evidence>
<protein>
    <submittedName>
        <fullName evidence="2">Uncharacterized protein</fullName>
    </submittedName>
</protein>
<accession>A0A9N7UZX9</accession>
<dbReference type="Proteomes" id="UP001153269">
    <property type="component" value="Unassembled WGS sequence"/>
</dbReference>
<sequence length="207" mass="23399">MCRCNNEEMAKRHARTALQNSRGSEQLPPRRRGSEQRQRRKQRPGSQQEQEEQEQEEEEQEEQEGFSEGVMPMFMMSSSAVWEETFDPLLSRATRFGPTRFFVHRDIGLSSTRGEVRSVRPSLRHKHGIRGSVCLPPRRRRLRSSAPEEISCSALERRHLSVGAALCCRPQEKAATEQLDSAPCCVVTSSQSEGCTRAAAQQSGGQK</sequence>
<evidence type="ECO:0000313" key="2">
    <source>
        <dbReference type="EMBL" id="CAB1439609.1"/>
    </source>
</evidence>
<proteinExistence type="predicted"/>
<organism evidence="2 3">
    <name type="scientific">Pleuronectes platessa</name>
    <name type="common">European plaice</name>
    <dbReference type="NCBI Taxonomy" id="8262"/>
    <lineage>
        <taxon>Eukaryota</taxon>
        <taxon>Metazoa</taxon>
        <taxon>Chordata</taxon>
        <taxon>Craniata</taxon>
        <taxon>Vertebrata</taxon>
        <taxon>Euteleostomi</taxon>
        <taxon>Actinopterygii</taxon>
        <taxon>Neopterygii</taxon>
        <taxon>Teleostei</taxon>
        <taxon>Neoteleostei</taxon>
        <taxon>Acanthomorphata</taxon>
        <taxon>Carangaria</taxon>
        <taxon>Pleuronectiformes</taxon>
        <taxon>Pleuronectoidei</taxon>
        <taxon>Pleuronectidae</taxon>
        <taxon>Pleuronectes</taxon>
    </lineage>
</organism>
<evidence type="ECO:0000313" key="3">
    <source>
        <dbReference type="Proteomes" id="UP001153269"/>
    </source>
</evidence>
<reference evidence="2" key="1">
    <citation type="submission" date="2020-03" db="EMBL/GenBank/DDBJ databases">
        <authorList>
            <person name="Weist P."/>
        </authorList>
    </citation>
    <scope>NUCLEOTIDE SEQUENCE</scope>
</reference>
<feature type="region of interest" description="Disordered" evidence="1">
    <location>
        <begin position="1"/>
        <end position="68"/>
    </location>
</feature>
<feature type="compositionally biased region" description="Acidic residues" evidence="1">
    <location>
        <begin position="49"/>
        <end position="65"/>
    </location>
</feature>
<comment type="caution">
    <text evidence="2">The sequence shown here is derived from an EMBL/GenBank/DDBJ whole genome shotgun (WGS) entry which is preliminary data.</text>
</comment>
<feature type="compositionally biased region" description="Basic and acidic residues" evidence="1">
    <location>
        <begin position="1"/>
        <end position="11"/>
    </location>
</feature>
<dbReference type="EMBL" id="CADEAL010002310">
    <property type="protein sequence ID" value="CAB1439609.1"/>
    <property type="molecule type" value="Genomic_DNA"/>
</dbReference>